<protein>
    <submittedName>
        <fullName evidence="1">Uncharacterized protein</fullName>
    </submittedName>
</protein>
<sequence>MDSESDTIILKPRNDTSNDEGIVFSSKLAEFSKLVEGLDHSEVATVDISRDILLIIKRFLEDHNYDKNLIKIEKPLTGNDPKNHLDEKTYLLLKEYKGTQNVDRIKPLLDAAYYLNFELFKDACLCIIACDFYVGATETELDQFIEKNGLKELTPEEELEIMKEFAPVFEKLNEKFKKQLDEEQLKYNNDNV</sequence>
<dbReference type="Gene3D" id="3.30.710.10">
    <property type="entry name" value="Potassium Channel Kv1.1, Chain A"/>
    <property type="match status" value="1"/>
</dbReference>
<dbReference type="GeneID" id="7828374"/>
<dbReference type="RefSeq" id="XP_001024237.1">
    <property type="nucleotide sequence ID" value="XM_001024237.3"/>
</dbReference>
<dbReference type="OrthoDB" id="302778at2759"/>
<reference evidence="2" key="1">
    <citation type="journal article" date="2006" name="PLoS Biol.">
        <title>Macronuclear genome sequence of the ciliate Tetrahymena thermophila, a model eukaryote.</title>
        <authorList>
            <person name="Eisen J.A."/>
            <person name="Coyne R.S."/>
            <person name="Wu M."/>
            <person name="Wu D."/>
            <person name="Thiagarajan M."/>
            <person name="Wortman J.R."/>
            <person name="Badger J.H."/>
            <person name="Ren Q."/>
            <person name="Amedeo P."/>
            <person name="Jones K.M."/>
            <person name="Tallon L.J."/>
            <person name="Delcher A.L."/>
            <person name="Salzberg S.L."/>
            <person name="Silva J.C."/>
            <person name="Haas B.J."/>
            <person name="Majoros W.H."/>
            <person name="Farzad M."/>
            <person name="Carlton J.M."/>
            <person name="Smith R.K. Jr."/>
            <person name="Garg J."/>
            <person name="Pearlman R.E."/>
            <person name="Karrer K.M."/>
            <person name="Sun L."/>
            <person name="Manning G."/>
            <person name="Elde N.C."/>
            <person name="Turkewitz A.P."/>
            <person name="Asai D.J."/>
            <person name="Wilkes D.E."/>
            <person name="Wang Y."/>
            <person name="Cai H."/>
            <person name="Collins K."/>
            <person name="Stewart B.A."/>
            <person name="Lee S.R."/>
            <person name="Wilamowska K."/>
            <person name="Weinberg Z."/>
            <person name="Ruzzo W.L."/>
            <person name="Wloga D."/>
            <person name="Gaertig J."/>
            <person name="Frankel J."/>
            <person name="Tsao C.-C."/>
            <person name="Gorovsky M.A."/>
            <person name="Keeling P.J."/>
            <person name="Waller R.F."/>
            <person name="Patron N.J."/>
            <person name="Cherry J.M."/>
            <person name="Stover N.A."/>
            <person name="Krieger C.J."/>
            <person name="del Toro C."/>
            <person name="Ryder H.F."/>
            <person name="Williamson S.C."/>
            <person name="Barbeau R.A."/>
            <person name="Hamilton E.P."/>
            <person name="Orias E."/>
        </authorList>
    </citation>
    <scope>NUCLEOTIDE SEQUENCE [LARGE SCALE GENOMIC DNA]</scope>
    <source>
        <strain evidence="2">SB210</strain>
    </source>
</reference>
<organism evidence="1 2">
    <name type="scientific">Tetrahymena thermophila (strain SB210)</name>
    <dbReference type="NCBI Taxonomy" id="312017"/>
    <lineage>
        <taxon>Eukaryota</taxon>
        <taxon>Sar</taxon>
        <taxon>Alveolata</taxon>
        <taxon>Ciliophora</taxon>
        <taxon>Intramacronucleata</taxon>
        <taxon>Oligohymenophorea</taxon>
        <taxon>Hymenostomatida</taxon>
        <taxon>Tetrahymenina</taxon>
        <taxon>Tetrahymenidae</taxon>
        <taxon>Tetrahymena</taxon>
    </lineage>
</organism>
<dbReference type="KEGG" id="tet:TTHERM_00459290"/>
<dbReference type="HOGENOM" id="CLU_122162_0_0_1"/>
<accession>I7MM54</accession>
<dbReference type="InterPro" id="IPR011333">
    <property type="entry name" value="SKP1/BTB/POZ_sf"/>
</dbReference>
<evidence type="ECO:0000313" key="2">
    <source>
        <dbReference type="Proteomes" id="UP000009168"/>
    </source>
</evidence>
<dbReference type="InParanoid" id="I7MM54"/>
<keyword evidence="2" id="KW-1185">Reference proteome</keyword>
<dbReference type="AlphaFoldDB" id="I7MM54"/>
<proteinExistence type="predicted"/>
<dbReference type="Proteomes" id="UP000009168">
    <property type="component" value="Unassembled WGS sequence"/>
</dbReference>
<name>I7MM54_TETTS</name>
<dbReference type="OMA" id="CEVHNYE"/>
<gene>
    <name evidence="1" type="ORF">TTHERM_00459290</name>
</gene>
<dbReference type="EMBL" id="GG662464">
    <property type="protein sequence ID" value="EAS03992.1"/>
    <property type="molecule type" value="Genomic_DNA"/>
</dbReference>
<evidence type="ECO:0000313" key="1">
    <source>
        <dbReference type="EMBL" id="EAS03992.1"/>
    </source>
</evidence>